<gene>
    <name evidence="2" type="ORF">CONPUDRAFT_36261</name>
</gene>
<dbReference type="Gene3D" id="1.10.1670.10">
    <property type="entry name" value="Helix-hairpin-Helix base-excision DNA repair enzymes (C-terminal)"/>
    <property type="match status" value="1"/>
</dbReference>
<dbReference type="GeneID" id="19206802"/>
<name>A0A5M3MH68_CONPW</name>
<dbReference type="EMBL" id="JH711582">
    <property type="protein sequence ID" value="EIW78124.1"/>
    <property type="molecule type" value="Genomic_DNA"/>
</dbReference>
<accession>A0A5M3MH68</accession>
<dbReference type="SUPFAM" id="SSF48150">
    <property type="entry name" value="DNA-glycosylase"/>
    <property type="match status" value="1"/>
</dbReference>
<feature type="non-terminal residue" evidence="2">
    <location>
        <position position="1"/>
    </location>
</feature>
<dbReference type="KEGG" id="cput:CONPUDRAFT_36261"/>
<dbReference type="Proteomes" id="UP000053558">
    <property type="component" value="Unassembled WGS sequence"/>
</dbReference>
<organism evidence="2 3">
    <name type="scientific">Coniophora puteana (strain RWD-64-598)</name>
    <name type="common">Brown rot fungus</name>
    <dbReference type="NCBI Taxonomy" id="741705"/>
    <lineage>
        <taxon>Eukaryota</taxon>
        <taxon>Fungi</taxon>
        <taxon>Dikarya</taxon>
        <taxon>Basidiomycota</taxon>
        <taxon>Agaricomycotina</taxon>
        <taxon>Agaricomycetes</taxon>
        <taxon>Agaricomycetidae</taxon>
        <taxon>Boletales</taxon>
        <taxon>Coniophorineae</taxon>
        <taxon>Coniophoraceae</taxon>
        <taxon>Coniophora</taxon>
    </lineage>
</organism>
<feature type="non-terminal residue" evidence="2">
    <location>
        <position position="276"/>
    </location>
</feature>
<dbReference type="GO" id="GO:0006285">
    <property type="term" value="P:base-excision repair, AP site formation"/>
    <property type="evidence" value="ECO:0007669"/>
    <property type="project" value="UniProtKB-ARBA"/>
</dbReference>
<dbReference type="CDD" id="cd00056">
    <property type="entry name" value="ENDO3c"/>
    <property type="match status" value="1"/>
</dbReference>
<dbReference type="PANTHER" id="PTHR47203:SF1">
    <property type="entry name" value="HYPOTHETICAL BASE EXCISION DNA REPAIR PROTEIN (EUROFUNG)"/>
    <property type="match status" value="1"/>
</dbReference>
<comment type="caution">
    <text evidence="2">The sequence shown here is derived from an EMBL/GenBank/DDBJ whole genome shotgun (WGS) entry which is preliminary data.</text>
</comment>
<evidence type="ECO:0000313" key="3">
    <source>
        <dbReference type="Proteomes" id="UP000053558"/>
    </source>
</evidence>
<dbReference type="Pfam" id="PF00730">
    <property type="entry name" value="HhH-GPD"/>
    <property type="match status" value="1"/>
</dbReference>
<dbReference type="AlphaFoldDB" id="A0A5M3MH68"/>
<protein>
    <submittedName>
        <fullName evidence="2">DNA glycosylase</fullName>
    </submittedName>
</protein>
<dbReference type="InterPro" id="IPR023170">
    <property type="entry name" value="HhH_base_excis_C"/>
</dbReference>
<feature type="domain" description="HhH-GPD" evidence="1">
    <location>
        <begin position="81"/>
        <end position="246"/>
    </location>
</feature>
<dbReference type="PANTHER" id="PTHR47203">
    <property type="match status" value="1"/>
</dbReference>
<keyword evidence="3" id="KW-1185">Reference proteome</keyword>
<dbReference type="OMA" id="LHVLMVG"/>
<reference evidence="3" key="1">
    <citation type="journal article" date="2012" name="Science">
        <title>The Paleozoic origin of enzymatic lignin decomposition reconstructed from 31 fungal genomes.</title>
        <authorList>
            <person name="Floudas D."/>
            <person name="Binder M."/>
            <person name="Riley R."/>
            <person name="Barry K."/>
            <person name="Blanchette R.A."/>
            <person name="Henrissat B."/>
            <person name="Martinez A.T."/>
            <person name="Otillar R."/>
            <person name="Spatafora J.W."/>
            <person name="Yadav J.S."/>
            <person name="Aerts A."/>
            <person name="Benoit I."/>
            <person name="Boyd A."/>
            <person name="Carlson A."/>
            <person name="Copeland A."/>
            <person name="Coutinho P.M."/>
            <person name="de Vries R.P."/>
            <person name="Ferreira P."/>
            <person name="Findley K."/>
            <person name="Foster B."/>
            <person name="Gaskell J."/>
            <person name="Glotzer D."/>
            <person name="Gorecki P."/>
            <person name="Heitman J."/>
            <person name="Hesse C."/>
            <person name="Hori C."/>
            <person name="Igarashi K."/>
            <person name="Jurgens J.A."/>
            <person name="Kallen N."/>
            <person name="Kersten P."/>
            <person name="Kohler A."/>
            <person name="Kuees U."/>
            <person name="Kumar T.K.A."/>
            <person name="Kuo A."/>
            <person name="LaButti K."/>
            <person name="Larrondo L.F."/>
            <person name="Lindquist E."/>
            <person name="Ling A."/>
            <person name="Lombard V."/>
            <person name="Lucas S."/>
            <person name="Lundell T."/>
            <person name="Martin R."/>
            <person name="McLaughlin D.J."/>
            <person name="Morgenstern I."/>
            <person name="Morin E."/>
            <person name="Murat C."/>
            <person name="Nagy L.G."/>
            <person name="Nolan M."/>
            <person name="Ohm R.A."/>
            <person name="Patyshakuliyeva A."/>
            <person name="Rokas A."/>
            <person name="Ruiz-Duenas F.J."/>
            <person name="Sabat G."/>
            <person name="Salamov A."/>
            <person name="Samejima M."/>
            <person name="Schmutz J."/>
            <person name="Slot J.C."/>
            <person name="St John F."/>
            <person name="Stenlid J."/>
            <person name="Sun H."/>
            <person name="Sun S."/>
            <person name="Syed K."/>
            <person name="Tsang A."/>
            <person name="Wiebenga A."/>
            <person name="Young D."/>
            <person name="Pisabarro A."/>
            <person name="Eastwood D.C."/>
            <person name="Martin F."/>
            <person name="Cullen D."/>
            <person name="Grigoriev I.V."/>
            <person name="Hibbett D.S."/>
        </authorList>
    </citation>
    <scope>NUCLEOTIDE SEQUENCE [LARGE SCALE GENOMIC DNA]</scope>
    <source>
        <strain evidence="3">RWD-64-598 SS2</strain>
    </source>
</reference>
<evidence type="ECO:0000313" key="2">
    <source>
        <dbReference type="EMBL" id="EIW78124.1"/>
    </source>
</evidence>
<dbReference type="InterPro" id="IPR011257">
    <property type="entry name" value="DNA_glycosylase"/>
</dbReference>
<dbReference type="SMART" id="SM00478">
    <property type="entry name" value="ENDO3c"/>
    <property type="match status" value="1"/>
</dbReference>
<sequence>SPSASQATKKLKLLSDFSSTSPFPNFTAPSTEDVNAIYDLLASTFPNGAAPKHRKPLDSANSGATCGATPNVLDSLIGTILSQNTSNANSSSAKNSLDAAFGRGEKAFAKMATAPAADVVEAIKHGGLANRKARIIQNLLVSVKEAHPEGRYDLQHLLAGDVSDEEVMRSLVQYNGVGPKTAACVLAFCMGRDAFAVDTHVFRITRMLGWVPRHADRVSTQAHLELRVPPELKYGLHVMFVKHGRACKGCKNGSRGECPLKTWMKEKGIKVEEVEE</sequence>
<proteinExistence type="predicted"/>
<dbReference type="GO" id="GO:0000702">
    <property type="term" value="F:oxidized base lesion DNA N-glycosylase activity"/>
    <property type="evidence" value="ECO:0007669"/>
    <property type="project" value="UniProtKB-ARBA"/>
</dbReference>
<dbReference type="OrthoDB" id="5607at2759"/>
<dbReference type="InterPro" id="IPR003265">
    <property type="entry name" value="HhH-GPD_domain"/>
</dbReference>
<dbReference type="RefSeq" id="XP_007771086.1">
    <property type="nucleotide sequence ID" value="XM_007772896.1"/>
</dbReference>
<evidence type="ECO:0000259" key="1">
    <source>
        <dbReference type="SMART" id="SM00478"/>
    </source>
</evidence>
<dbReference type="Gene3D" id="1.10.340.30">
    <property type="entry name" value="Hypothetical protein, domain 2"/>
    <property type="match status" value="1"/>
</dbReference>